<dbReference type="AlphaFoldDB" id="A0A6A9UYL0"/>
<sequence>MPPAPTPPPRDRDLRSAFAREGRLYGLGLVCAVPGALAVWRTDSFWIGALVFLAVLGVAGSGLWALERRLAARRAGRDGAGSSPGPDRRGPRTPENPRPPTNPRPQKSPGQPRDPRDRRR</sequence>
<name>A0A6A9UYL0_9ACTN</name>
<reference evidence="3 4" key="1">
    <citation type="submission" date="2019-12" db="EMBL/GenBank/DDBJ databases">
        <title>Auraticoccus cholistani sp. nov., an actinomycete isolated from soil of Cholistan desert.</title>
        <authorList>
            <person name="Cheema M.T."/>
        </authorList>
    </citation>
    <scope>NUCLEOTIDE SEQUENCE [LARGE SCALE GENOMIC DNA]</scope>
    <source>
        <strain evidence="3 4">F435</strain>
    </source>
</reference>
<accession>A0A6A9UYL0</accession>
<feature type="transmembrane region" description="Helical" evidence="2">
    <location>
        <begin position="46"/>
        <end position="66"/>
    </location>
</feature>
<keyword evidence="4" id="KW-1185">Reference proteome</keyword>
<feature type="region of interest" description="Disordered" evidence="1">
    <location>
        <begin position="73"/>
        <end position="120"/>
    </location>
</feature>
<proteinExistence type="predicted"/>
<keyword evidence="2" id="KW-0472">Membrane</keyword>
<evidence type="ECO:0000256" key="2">
    <source>
        <dbReference type="SAM" id="Phobius"/>
    </source>
</evidence>
<comment type="caution">
    <text evidence="3">The sequence shown here is derived from an EMBL/GenBank/DDBJ whole genome shotgun (WGS) entry which is preliminary data.</text>
</comment>
<evidence type="ECO:0000313" key="4">
    <source>
        <dbReference type="Proteomes" id="UP000435304"/>
    </source>
</evidence>
<dbReference type="Proteomes" id="UP000435304">
    <property type="component" value="Unassembled WGS sequence"/>
</dbReference>
<protein>
    <submittedName>
        <fullName evidence="3">Uncharacterized protein</fullName>
    </submittedName>
</protein>
<dbReference type="RefSeq" id="WP_156610791.1">
    <property type="nucleotide sequence ID" value="NZ_WPCU01000008.1"/>
</dbReference>
<keyword evidence="2" id="KW-0812">Transmembrane</keyword>
<dbReference type="EMBL" id="WPCU01000008">
    <property type="protein sequence ID" value="MVA76904.1"/>
    <property type="molecule type" value="Genomic_DNA"/>
</dbReference>
<feature type="compositionally biased region" description="Pro residues" evidence="1">
    <location>
        <begin position="94"/>
        <end position="103"/>
    </location>
</feature>
<evidence type="ECO:0000313" key="3">
    <source>
        <dbReference type="EMBL" id="MVA76904.1"/>
    </source>
</evidence>
<keyword evidence="2" id="KW-1133">Transmembrane helix</keyword>
<feature type="transmembrane region" description="Helical" evidence="2">
    <location>
        <begin position="22"/>
        <end position="40"/>
    </location>
</feature>
<organism evidence="3 4">
    <name type="scientific">Auraticoccus cholistanensis</name>
    <dbReference type="NCBI Taxonomy" id="2656650"/>
    <lineage>
        <taxon>Bacteria</taxon>
        <taxon>Bacillati</taxon>
        <taxon>Actinomycetota</taxon>
        <taxon>Actinomycetes</taxon>
        <taxon>Propionibacteriales</taxon>
        <taxon>Propionibacteriaceae</taxon>
        <taxon>Auraticoccus</taxon>
    </lineage>
</organism>
<gene>
    <name evidence="3" type="ORF">GC722_12845</name>
</gene>
<evidence type="ECO:0000256" key="1">
    <source>
        <dbReference type="SAM" id="MobiDB-lite"/>
    </source>
</evidence>